<keyword evidence="3" id="KW-0238">DNA-binding</keyword>
<dbReference type="CDD" id="cd17286">
    <property type="entry name" value="RMtype1_S_Lla161ORF747P_TRD1-CR1_like"/>
    <property type="match status" value="1"/>
</dbReference>
<keyword evidence="2" id="KW-0680">Restriction system</keyword>
<dbReference type="InterPro" id="IPR044946">
    <property type="entry name" value="Restrct_endonuc_typeI_TRD_sf"/>
</dbReference>
<keyword evidence="6" id="KW-0540">Nuclease</keyword>
<feature type="domain" description="Type I restriction modification DNA specificity" evidence="5">
    <location>
        <begin position="10"/>
        <end position="177"/>
    </location>
</feature>
<evidence type="ECO:0000256" key="4">
    <source>
        <dbReference type="SAM" id="Coils"/>
    </source>
</evidence>
<evidence type="ECO:0000313" key="7">
    <source>
        <dbReference type="Proteomes" id="UP001500920"/>
    </source>
</evidence>
<sequence length="416" mass="47257">MDKFLTTPPGWKKKKLSELGRIVTGSTPKTEEEKNWLGTLPFVSPTDINRTKYIYSTKRYVNKSVINDNRIIPKDSVMYTSIASIGKIAISSMECTTNQQINSILPNKGYNPNFLYYSLLYKSDYIKTLAGTTAVPIINKSLFSKIELIIPVLKEQQKIAAILSSVDEAIEKTERIIEKTKIVKRGLMQELLTKGIGHTEFKDSPVSQIPKSWNIVKIKDIFNTIDGDRGKNYPGQSDFKENGYCLFLNTKNVTSNGFCFSNIKFINKTKDDELKNGKLIRNDIVMTSRGTLGNIAYYSDEIPFDNVRINSAMLILRSKNNIIHNFWIYLLKGKIISQYIAKYKVGSAQPHITKKSFNNLLIPFPSLEEQEKIADILNNVDEKINKEQSRLDSLNALKKGLMQQLLTGKTRVTIDN</sequence>
<dbReference type="InterPro" id="IPR000055">
    <property type="entry name" value="Restrct_endonuc_typeI_TRD"/>
</dbReference>
<evidence type="ECO:0000256" key="1">
    <source>
        <dbReference type="ARBA" id="ARBA00010923"/>
    </source>
</evidence>
<dbReference type="RefSeq" id="WP_344701916.1">
    <property type="nucleotide sequence ID" value="NZ_BAABCK010000019.1"/>
</dbReference>
<keyword evidence="7" id="KW-1185">Reference proteome</keyword>
<organism evidence="6 7">
    <name type="scientific">Salinicoccus jeotgali</name>
    <dbReference type="NCBI Taxonomy" id="381634"/>
    <lineage>
        <taxon>Bacteria</taxon>
        <taxon>Bacillati</taxon>
        <taxon>Bacillota</taxon>
        <taxon>Bacilli</taxon>
        <taxon>Bacillales</taxon>
        <taxon>Staphylococcaceae</taxon>
        <taxon>Salinicoccus</taxon>
    </lineage>
</organism>
<comment type="caution">
    <text evidence="6">The sequence shown here is derived from an EMBL/GenBank/DDBJ whole genome shotgun (WGS) entry which is preliminary data.</text>
</comment>
<evidence type="ECO:0000256" key="3">
    <source>
        <dbReference type="ARBA" id="ARBA00023125"/>
    </source>
</evidence>
<dbReference type="EMBL" id="BAABCK010000019">
    <property type="protein sequence ID" value="GAA3721482.1"/>
    <property type="molecule type" value="Genomic_DNA"/>
</dbReference>
<dbReference type="InterPro" id="IPR052021">
    <property type="entry name" value="Type-I_RS_S_subunit"/>
</dbReference>
<keyword evidence="6" id="KW-0378">Hydrolase</keyword>
<proteinExistence type="inferred from homology"/>
<evidence type="ECO:0000313" key="6">
    <source>
        <dbReference type="EMBL" id="GAA3721482.1"/>
    </source>
</evidence>
<dbReference type="Proteomes" id="UP001500920">
    <property type="component" value="Unassembled WGS sequence"/>
</dbReference>
<comment type="similarity">
    <text evidence="1">Belongs to the type-I restriction system S methylase family.</text>
</comment>
<dbReference type="PANTHER" id="PTHR30408:SF12">
    <property type="entry name" value="TYPE I RESTRICTION ENZYME MJAVIII SPECIFICITY SUBUNIT"/>
    <property type="match status" value="1"/>
</dbReference>
<gene>
    <name evidence="6" type="ORF">GCM10022378_09430</name>
</gene>
<protein>
    <submittedName>
        <fullName evidence="6">Restriction endonuclease subunit S</fullName>
    </submittedName>
</protein>
<dbReference type="Pfam" id="PF01420">
    <property type="entry name" value="Methylase_S"/>
    <property type="match status" value="2"/>
</dbReference>
<keyword evidence="4" id="KW-0175">Coiled coil</keyword>
<name>A0ABP7ENZ3_9STAP</name>
<reference evidence="7" key="1">
    <citation type="journal article" date="2019" name="Int. J. Syst. Evol. Microbiol.">
        <title>The Global Catalogue of Microorganisms (GCM) 10K type strain sequencing project: providing services to taxonomists for standard genome sequencing and annotation.</title>
        <authorList>
            <consortium name="The Broad Institute Genomics Platform"/>
            <consortium name="The Broad Institute Genome Sequencing Center for Infectious Disease"/>
            <person name="Wu L."/>
            <person name="Ma J."/>
        </authorList>
    </citation>
    <scope>NUCLEOTIDE SEQUENCE [LARGE SCALE GENOMIC DNA]</scope>
    <source>
        <strain evidence="7">JCM 16981</strain>
    </source>
</reference>
<dbReference type="GO" id="GO:0004519">
    <property type="term" value="F:endonuclease activity"/>
    <property type="evidence" value="ECO:0007669"/>
    <property type="project" value="UniProtKB-KW"/>
</dbReference>
<feature type="coiled-coil region" evidence="4">
    <location>
        <begin position="377"/>
        <end position="404"/>
    </location>
</feature>
<dbReference type="Gene3D" id="3.90.220.20">
    <property type="entry name" value="DNA methylase specificity domains"/>
    <property type="match status" value="2"/>
</dbReference>
<evidence type="ECO:0000256" key="2">
    <source>
        <dbReference type="ARBA" id="ARBA00022747"/>
    </source>
</evidence>
<dbReference type="Gene3D" id="1.10.287.1120">
    <property type="entry name" value="Bipartite methylase S protein"/>
    <property type="match status" value="1"/>
</dbReference>
<evidence type="ECO:0000259" key="5">
    <source>
        <dbReference type="Pfam" id="PF01420"/>
    </source>
</evidence>
<dbReference type="SUPFAM" id="SSF116734">
    <property type="entry name" value="DNA methylase specificity domain"/>
    <property type="match status" value="2"/>
</dbReference>
<keyword evidence="6" id="KW-0255">Endonuclease</keyword>
<feature type="domain" description="Type I restriction modification DNA specificity" evidence="5">
    <location>
        <begin position="210"/>
        <end position="391"/>
    </location>
</feature>
<dbReference type="PANTHER" id="PTHR30408">
    <property type="entry name" value="TYPE-1 RESTRICTION ENZYME ECOKI SPECIFICITY PROTEIN"/>
    <property type="match status" value="1"/>
</dbReference>
<accession>A0ABP7ENZ3</accession>